<protein>
    <submittedName>
        <fullName evidence="3">Uncharacterized protein</fullName>
    </submittedName>
</protein>
<evidence type="ECO:0000256" key="2">
    <source>
        <dbReference type="SAM" id="SignalP"/>
    </source>
</evidence>
<feature type="signal peptide" evidence="2">
    <location>
        <begin position="1"/>
        <end position="23"/>
    </location>
</feature>
<proteinExistence type="predicted"/>
<feature type="region of interest" description="Disordered" evidence="1">
    <location>
        <begin position="65"/>
        <end position="159"/>
    </location>
</feature>
<keyword evidence="2" id="KW-0732">Signal</keyword>
<sequence>MWPYTSSSVILPARALMWASTIAAGPAVGDFMGMKRAREDEVGGEEQYEMPPAKRMMNNRVRELWLEEEVEEEGNLEEDLDAEDEEYADEDADEDAEGDAEEDVEGDAQEDVEGDVEEDVGQDVEGDVDGDVEEDVEEEEDDREDINQDYEQEDGDESWDDVREITLDHVLPGHSQIGEMMEESERRLFDPPDYNWPDTIEELKESYL</sequence>
<reference evidence="3 4" key="1">
    <citation type="submission" date="2019-02" db="EMBL/GenBank/DDBJ databases">
        <title>Genome sequencing of the rare red list fungi Hericium alpestre (H. flagellum).</title>
        <authorList>
            <person name="Buettner E."/>
            <person name="Kellner H."/>
        </authorList>
    </citation>
    <scope>NUCLEOTIDE SEQUENCE [LARGE SCALE GENOMIC DNA]</scope>
    <source>
        <strain evidence="3 4">DSM 108284</strain>
    </source>
</reference>
<accession>A0A4Z0A3M0</accession>
<feature type="chain" id="PRO_5021350341" evidence="2">
    <location>
        <begin position="24"/>
        <end position="208"/>
    </location>
</feature>
<dbReference type="AlphaFoldDB" id="A0A4Z0A3M0"/>
<keyword evidence="4" id="KW-1185">Reference proteome</keyword>
<gene>
    <name evidence="3" type="ORF">EWM64_g2399</name>
</gene>
<evidence type="ECO:0000313" key="3">
    <source>
        <dbReference type="EMBL" id="TFY81616.1"/>
    </source>
</evidence>
<organism evidence="3 4">
    <name type="scientific">Hericium alpestre</name>
    <dbReference type="NCBI Taxonomy" id="135208"/>
    <lineage>
        <taxon>Eukaryota</taxon>
        <taxon>Fungi</taxon>
        <taxon>Dikarya</taxon>
        <taxon>Basidiomycota</taxon>
        <taxon>Agaricomycotina</taxon>
        <taxon>Agaricomycetes</taxon>
        <taxon>Russulales</taxon>
        <taxon>Hericiaceae</taxon>
        <taxon>Hericium</taxon>
    </lineage>
</organism>
<dbReference type="Proteomes" id="UP000298061">
    <property type="component" value="Unassembled WGS sequence"/>
</dbReference>
<evidence type="ECO:0000256" key="1">
    <source>
        <dbReference type="SAM" id="MobiDB-lite"/>
    </source>
</evidence>
<evidence type="ECO:0000313" key="4">
    <source>
        <dbReference type="Proteomes" id="UP000298061"/>
    </source>
</evidence>
<feature type="compositionally biased region" description="Acidic residues" evidence="1">
    <location>
        <begin position="66"/>
        <end position="159"/>
    </location>
</feature>
<name>A0A4Z0A3M0_9AGAM</name>
<dbReference type="EMBL" id="SFCI01000192">
    <property type="protein sequence ID" value="TFY81616.1"/>
    <property type="molecule type" value="Genomic_DNA"/>
</dbReference>
<comment type="caution">
    <text evidence="3">The sequence shown here is derived from an EMBL/GenBank/DDBJ whole genome shotgun (WGS) entry which is preliminary data.</text>
</comment>